<evidence type="ECO:0000313" key="1">
    <source>
        <dbReference type="EMBL" id="UYQ95034.1"/>
    </source>
</evidence>
<evidence type="ECO:0000313" key="2">
    <source>
        <dbReference type="Proteomes" id="UP001162741"/>
    </source>
</evidence>
<gene>
    <name evidence="1" type="ORF">MKQ68_07995</name>
</gene>
<protein>
    <submittedName>
        <fullName evidence="1">Uncharacterized protein</fullName>
    </submittedName>
</protein>
<dbReference type="Proteomes" id="UP001162741">
    <property type="component" value="Chromosome"/>
</dbReference>
<accession>A0ABY6JA38</accession>
<dbReference type="EMBL" id="CP107006">
    <property type="protein sequence ID" value="UYQ95034.1"/>
    <property type="molecule type" value="Genomic_DNA"/>
</dbReference>
<reference evidence="1" key="1">
    <citation type="submission" date="2022-10" db="EMBL/GenBank/DDBJ databases">
        <title>Chitinophaga sp. nov., isolated from soil.</title>
        <authorList>
            <person name="Jeon C.O."/>
        </authorList>
    </citation>
    <scope>NUCLEOTIDE SEQUENCE</scope>
    <source>
        <strain evidence="1">R8</strain>
    </source>
</reference>
<sequence>MDPFMLTITHKGSEQQFEVQPSLVGYTAHFYVNIDGIRVTFEPDEENSLRVIVPPEYKNPDVPLLQKIAAGIESWL</sequence>
<organism evidence="1 2">
    <name type="scientific">Chitinophaga horti</name>
    <dbReference type="NCBI Taxonomy" id="2920382"/>
    <lineage>
        <taxon>Bacteria</taxon>
        <taxon>Pseudomonadati</taxon>
        <taxon>Bacteroidota</taxon>
        <taxon>Chitinophagia</taxon>
        <taxon>Chitinophagales</taxon>
        <taxon>Chitinophagaceae</taxon>
        <taxon>Chitinophaga</taxon>
    </lineage>
</organism>
<dbReference type="RefSeq" id="WP_244838042.1">
    <property type="nucleotide sequence ID" value="NZ_CP107006.1"/>
</dbReference>
<proteinExistence type="predicted"/>
<keyword evidence="2" id="KW-1185">Reference proteome</keyword>
<name>A0ABY6JA38_9BACT</name>